<dbReference type="InterPro" id="IPR027443">
    <property type="entry name" value="IPNS-like_sf"/>
</dbReference>
<evidence type="ECO:0000313" key="5">
    <source>
        <dbReference type="Proteomes" id="UP000019487"/>
    </source>
</evidence>
<reference evidence="4 5" key="1">
    <citation type="journal article" date="2014" name="Genome Announc.">
        <title>Draft genome sequence of Sclerotinia borealis, a psychrophilic plant pathogenic fungus.</title>
        <authorList>
            <person name="Mardanov A.V."/>
            <person name="Beletsky A.V."/>
            <person name="Kadnikov V.V."/>
            <person name="Ignatov A.N."/>
            <person name="Ravin N.V."/>
        </authorList>
    </citation>
    <scope>NUCLEOTIDE SEQUENCE [LARGE SCALE GENOMIC DNA]</scope>
    <source>
        <strain evidence="5">F-4157</strain>
    </source>
</reference>
<sequence>MSYLQQISTVPFPGDVPTAELKTLTLSKLLAGDVDESSHLFKACTTSGFFLLDLRGTPSGEELLQNGKDIIELSHTLFNLELSEKLKYSASLKNHYGYKPMGISKVDANGTPDRCEFWGISKDDAIGNHSPTPWPPTIVENRPLLKSFATQCHDLCLHILGHFEQNLHISEGQLTSLHRSFKPSADQIRMTKFAAQPGIDRRPSLVPHTDIGTLTLVWNVLGGLQILPAGAPSNADEYWEFVKPKEGCIVVNVGDAMVKFTNGLARSNLHRVNYAPGEQAKHERHSLVYFLRPEDEVKMVELEGSDVMNYEEKEKNEVIYNVKDWVQMRFDQLREGGGVVASSGGVFDNNK</sequence>
<comment type="caution">
    <text evidence="4">The sequence shown here is derived from an EMBL/GenBank/DDBJ whole genome shotgun (WGS) entry which is preliminary data.</text>
</comment>
<dbReference type="GO" id="GO:0016491">
    <property type="term" value="F:oxidoreductase activity"/>
    <property type="evidence" value="ECO:0007669"/>
    <property type="project" value="UniProtKB-KW"/>
</dbReference>
<accession>W9CHM4</accession>
<keyword evidence="2" id="KW-0408">Iron</keyword>
<proteinExistence type="inferred from homology"/>
<keyword evidence="2" id="KW-0479">Metal-binding</keyword>
<protein>
    <submittedName>
        <fullName evidence="4">Oxidoreductase</fullName>
    </submittedName>
</protein>
<dbReference type="InterPro" id="IPR044861">
    <property type="entry name" value="IPNS-like_FE2OG_OXY"/>
</dbReference>
<keyword evidence="2" id="KW-0560">Oxidoreductase</keyword>
<dbReference type="Pfam" id="PF14226">
    <property type="entry name" value="DIOX_N"/>
    <property type="match status" value="1"/>
</dbReference>
<dbReference type="PANTHER" id="PTHR47990">
    <property type="entry name" value="2-OXOGLUTARATE (2OG) AND FE(II)-DEPENDENT OXYGENASE SUPERFAMILY PROTEIN-RELATED"/>
    <property type="match status" value="1"/>
</dbReference>
<evidence type="ECO:0000259" key="3">
    <source>
        <dbReference type="PROSITE" id="PS51471"/>
    </source>
</evidence>
<dbReference type="GO" id="GO:0046872">
    <property type="term" value="F:metal ion binding"/>
    <property type="evidence" value="ECO:0007669"/>
    <property type="project" value="UniProtKB-KW"/>
</dbReference>
<gene>
    <name evidence="4" type="ORF">SBOR_4112</name>
</gene>
<dbReference type="GO" id="GO:0044283">
    <property type="term" value="P:small molecule biosynthetic process"/>
    <property type="evidence" value="ECO:0007669"/>
    <property type="project" value="UniProtKB-ARBA"/>
</dbReference>
<dbReference type="InterPro" id="IPR050231">
    <property type="entry name" value="Iron_ascorbate_oxido_reductase"/>
</dbReference>
<name>W9CHM4_SCLBF</name>
<evidence type="ECO:0000313" key="4">
    <source>
        <dbReference type="EMBL" id="ESZ95458.1"/>
    </source>
</evidence>
<dbReference type="Proteomes" id="UP000019487">
    <property type="component" value="Unassembled WGS sequence"/>
</dbReference>
<dbReference type="InterPro" id="IPR005123">
    <property type="entry name" value="Oxoglu/Fe-dep_dioxygenase_dom"/>
</dbReference>
<evidence type="ECO:0000256" key="1">
    <source>
        <dbReference type="ARBA" id="ARBA00008056"/>
    </source>
</evidence>
<dbReference type="Gene3D" id="2.60.120.330">
    <property type="entry name" value="B-lactam Antibiotic, Isopenicillin N Synthase, Chain"/>
    <property type="match status" value="1"/>
</dbReference>
<dbReference type="InterPro" id="IPR026992">
    <property type="entry name" value="DIOX_N"/>
</dbReference>
<dbReference type="HOGENOM" id="CLU_010119_4_0_1"/>
<evidence type="ECO:0000256" key="2">
    <source>
        <dbReference type="RuleBase" id="RU003682"/>
    </source>
</evidence>
<dbReference type="STRING" id="1432307.W9CHM4"/>
<feature type="domain" description="Fe2OG dioxygenase" evidence="3">
    <location>
        <begin position="184"/>
        <end position="293"/>
    </location>
</feature>
<dbReference type="SUPFAM" id="SSF51197">
    <property type="entry name" value="Clavaminate synthase-like"/>
    <property type="match status" value="1"/>
</dbReference>
<dbReference type="Pfam" id="PF03171">
    <property type="entry name" value="2OG-FeII_Oxy"/>
    <property type="match status" value="1"/>
</dbReference>
<dbReference type="OrthoDB" id="288590at2759"/>
<dbReference type="PROSITE" id="PS51471">
    <property type="entry name" value="FE2OG_OXY"/>
    <property type="match status" value="1"/>
</dbReference>
<organism evidence="4 5">
    <name type="scientific">Sclerotinia borealis (strain F-4128)</name>
    <dbReference type="NCBI Taxonomy" id="1432307"/>
    <lineage>
        <taxon>Eukaryota</taxon>
        <taxon>Fungi</taxon>
        <taxon>Dikarya</taxon>
        <taxon>Ascomycota</taxon>
        <taxon>Pezizomycotina</taxon>
        <taxon>Leotiomycetes</taxon>
        <taxon>Helotiales</taxon>
        <taxon>Sclerotiniaceae</taxon>
        <taxon>Sclerotinia</taxon>
    </lineage>
</organism>
<keyword evidence="5" id="KW-1185">Reference proteome</keyword>
<comment type="similarity">
    <text evidence="1 2">Belongs to the iron/ascorbate-dependent oxidoreductase family.</text>
</comment>
<dbReference type="EMBL" id="AYSA01000184">
    <property type="protein sequence ID" value="ESZ95458.1"/>
    <property type="molecule type" value="Genomic_DNA"/>
</dbReference>
<dbReference type="AlphaFoldDB" id="W9CHM4"/>